<protein>
    <submittedName>
        <fullName evidence="9">Aconitase family</fullName>
    </submittedName>
</protein>
<comment type="caution">
    <text evidence="9">The sequence shown here is derived from an EMBL/GenBank/DDBJ whole genome shotgun (WGS) entry which is preliminary data.</text>
</comment>
<keyword evidence="4" id="KW-0411">Iron-sulfur</keyword>
<keyword evidence="3" id="KW-0408">Iron</keyword>
<evidence type="ECO:0000256" key="2">
    <source>
        <dbReference type="ARBA" id="ARBA00022723"/>
    </source>
</evidence>
<dbReference type="InterPro" id="IPR000573">
    <property type="entry name" value="AconitaseA/IPMdHydase_ssu_swvl"/>
</dbReference>
<dbReference type="PRINTS" id="PR00415">
    <property type="entry name" value="ACONITASE"/>
</dbReference>
<keyword evidence="10" id="KW-1185">Reference proteome</keyword>
<dbReference type="Pfam" id="PF00330">
    <property type="entry name" value="Aconitase"/>
    <property type="match status" value="1"/>
</dbReference>
<evidence type="ECO:0000313" key="9">
    <source>
        <dbReference type="EMBL" id="KAH6604405.1"/>
    </source>
</evidence>
<evidence type="ECO:0000313" key="10">
    <source>
        <dbReference type="Proteomes" id="UP000827724"/>
    </source>
</evidence>
<dbReference type="OrthoDB" id="419183at2759"/>
<dbReference type="InterPro" id="IPR033940">
    <property type="entry name" value="IPMI_Swivel"/>
</dbReference>
<name>A0A9P8QGA2_9HYPO</name>
<dbReference type="GO" id="GO:0051536">
    <property type="term" value="F:iron-sulfur cluster binding"/>
    <property type="evidence" value="ECO:0007669"/>
    <property type="project" value="UniProtKB-KW"/>
</dbReference>
<evidence type="ECO:0000259" key="8">
    <source>
        <dbReference type="Pfam" id="PF00694"/>
    </source>
</evidence>
<evidence type="ECO:0000259" key="7">
    <source>
        <dbReference type="Pfam" id="PF00330"/>
    </source>
</evidence>
<dbReference type="Gene3D" id="3.30.499.10">
    <property type="entry name" value="Aconitase, domain 3"/>
    <property type="match status" value="2"/>
</dbReference>
<dbReference type="InterPro" id="IPR015928">
    <property type="entry name" value="Aconitase/3IPM_dehydase_swvl"/>
</dbReference>
<comment type="similarity">
    <text evidence="1">Belongs to the aconitase/IPM isomerase family.</text>
</comment>
<dbReference type="GO" id="GO:0170034">
    <property type="term" value="P:L-amino acid biosynthetic process"/>
    <property type="evidence" value="ECO:0007669"/>
    <property type="project" value="UniProtKB-ARBA"/>
</dbReference>
<feature type="compositionally biased region" description="Polar residues" evidence="6">
    <location>
        <begin position="593"/>
        <end position="618"/>
    </location>
</feature>
<evidence type="ECO:0000256" key="6">
    <source>
        <dbReference type="SAM" id="MobiDB-lite"/>
    </source>
</evidence>
<evidence type="ECO:0000256" key="4">
    <source>
        <dbReference type="ARBA" id="ARBA00023014"/>
    </source>
</evidence>
<dbReference type="Gene3D" id="3.20.19.10">
    <property type="entry name" value="Aconitase, domain 4"/>
    <property type="match status" value="1"/>
</dbReference>
<dbReference type="InterPro" id="IPR050067">
    <property type="entry name" value="IPM_dehydratase_rel_enz"/>
</dbReference>
<dbReference type="InterPro" id="IPR036008">
    <property type="entry name" value="Aconitase_4Fe-4S_dom"/>
</dbReference>
<dbReference type="InterPro" id="IPR001030">
    <property type="entry name" value="Acoase/IPM_deHydtase_lsu_aba"/>
</dbReference>
<evidence type="ECO:0000256" key="5">
    <source>
        <dbReference type="ARBA" id="ARBA00023239"/>
    </source>
</evidence>
<reference evidence="9" key="1">
    <citation type="submission" date="2021-08" db="EMBL/GenBank/DDBJ databases">
        <title>Chromosome-Level Trichoderma cornu-damae using Hi-C Data.</title>
        <authorList>
            <person name="Kim C.S."/>
        </authorList>
    </citation>
    <scope>NUCLEOTIDE SEQUENCE</scope>
    <source>
        <strain evidence="9">KA19-0412C</strain>
    </source>
</reference>
<dbReference type="GO" id="GO:0016829">
    <property type="term" value="F:lyase activity"/>
    <property type="evidence" value="ECO:0007669"/>
    <property type="project" value="UniProtKB-KW"/>
</dbReference>
<dbReference type="Proteomes" id="UP000827724">
    <property type="component" value="Unassembled WGS sequence"/>
</dbReference>
<dbReference type="PANTHER" id="PTHR43822">
    <property type="entry name" value="HOMOACONITASE, MITOCHONDRIAL-RELATED"/>
    <property type="match status" value="1"/>
</dbReference>
<dbReference type="CDD" id="cd01577">
    <property type="entry name" value="IPMI_Swivel"/>
    <property type="match status" value="1"/>
</dbReference>
<feature type="domain" description="Aconitase/3-isopropylmalate dehydratase large subunit alpha/beta/alpha" evidence="7">
    <location>
        <begin position="212"/>
        <end position="422"/>
    </location>
</feature>
<dbReference type="SUPFAM" id="SSF52016">
    <property type="entry name" value="LeuD/IlvD-like"/>
    <property type="match status" value="1"/>
</dbReference>
<keyword evidence="5" id="KW-0456">Lyase</keyword>
<evidence type="ECO:0000256" key="3">
    <source>
        <dbReference type="ARBA" id="ARBA00023004"/>
    </source>
</evidence>
<keyword evidence="2" id="KW-0479">Metal-binding</keyword>
<dbReference type="GO" id="GO:0170038">
    <property type="term" value="P:proteinogenic amino acid biosynthetic process"/>
    <property type="evidence" value="ECO:0007669"/>
    <property type="project" value="UniProtKB-ARBA"/>
</dbReference>
<evidence type="ECO:0000256" key="1">
    <source>
        <dbReference type="ARBA" id="ARBA00007185"/>
    </source>
</evidence>
<dbReference type="GO" id="GO:0046872">
    <property type="term" value="F:metal ion binding"/>
    <property type="evidence" value="ECO:0007669"/>
    <property type="project" value="UniProtKB-KW"/>
</dbReference>
<dbReference type="SUPFAM" id="SSF53732">
    <property type="entry name" value="Aconitase iron-sulfur domain"/>
    <property type="match status" value="1"/>
</dbReference>
<dbReference type="Pfam" id="PF00694">
    <property type="entry name" value="Aconitase_C"/>
    <property type="match status" value="1"/>
</dbReference>
<proteinExistence type="inferred from homology"/>
<dbReference type="PANTHER" id="PTHR43822:SF2">
    <property type="entry name" value="HOMOACONITASE, MITOCHONDRIAL"/>
    <property type="match status" value="1"/>
</dbReference>
<sequence>MANDKLNTGELLAQWSNLLSKSRDVKLGDVAVTEDATHPIALLNTISCVLLEQGASRESQVFSHLSEICSTSPNYGGLGLSQDEQATEDDIHEISFLISAWLEALNSDDRKKSVGQSVQKLAPKDRPPMTVTEKIFAMHAIDSKGYVRTGETIRVSLDWIIASEASWSSMEGTYDRLGSPGIFRNDRFWLAGDHVVEPRIKGVPAVKKLIESSEKARKVFKMTEYQGMNYTIMHTEFFRERAQPGMLIIGSDSHTCSSGAVGCLAIGLGAADVTMGLITGETWFKVPEVVKIEFVGRPSRSIGGKDVILYVLQQLKRNTVASDRIVEYTGAGLDYLSPDARFAIANMTTELGGITGIFTPDHITQAFIKGRKVARHKNSSHYFRPDEGAVYAESHIIDLTKVESFVAKYPNPDDVVPVTDVLDMKLDGCFIGACTTAEEDIILGALVLEQGLKSGLSPVQDGKTRKVVPGSLPILDKLRKSGLAQVYEDAGFEIGVPGCSYCVGISADRASEGEVWLSSQNRNFENRMGQGSIGNLASAATVAASSFLMAVTNPQRFIDQIPPERWEMMSGRGSLKGTTCGEEPDWVEPASPVETTARNGELNDNQSTASINQQNGVKSSDAAPAQRAAEGEESKSNIIRGKIQRLGDFVDTDAVRPPPIPSLYPFEWNMLPEARSNKTQLAPAQYLMSCRTNETLGAHCLEYTNPAFRARAEEGFDVVVAGKAFGCGSSREQAVSALLGCGIKCVIAESFAFIYGRNQPSLGLLGFAMDDPAFFEAAADGKEISIDLETNQITIGGIEFPFQLSTMERELVEAGGITPAFKKFGKQLFDMICGSTKDARRAVEVGGQAAGMQW</sequence>
<dbReference type="AlphaFoldDB" id="A0A9P8QGA2"/>
<feature type="domain" description="Aconitase A/isopropylmalate dehydratase small subunit swivel" evidence="8">
    <location>
        <begin position="708"/>
        <end position="768"/>
    </location>
</feature>
<dbReference type="EMBL" id="JAIWOZ010000006">
    <property type="protein sequence ID" value="KAH6604405.1"/>
    <property type="molecule type" value="Genomic_DNA"/>
</dbReference>
<gene>
    <name evidence="9" type="ORF">Trco_007851</name>
</gene>
<dbReference type="InterPro" id="IPR015931">
    <property type="entry name" value="Acnase/IPM_dHydase_lsu_aba_1/3"/>
</dbReference>
<feature type="region of interest" description="Disordered" evidence="6">
    <location>
        <begin position="570"/>
        <end position="636"/>
    </location>
</feature>
<accession>A0A9P8QGA2</accession>
<organism evidence="9 10">
    <name type="scientific">Trichoderma cornu-damae</name>
    <dbReference type="NCBI Taxonomy" id="654480"/>
    <lineage>
        <taxon>Eukaryota</taxon>
        <taxon>Fungi</taxon>
        <taxon>Dikarya</taxon>
        <taxon>Ascomycota</taxon>
        <taxon>Pezizomycotina</taxon>
        <taxon>Sordariomycetes</taxon>
        <taxon>Hypocreomycetidae</taxon>
        <taxon>Hypocreales</taxon>
        <taxon>Hypocreaceae</taxon>
        <taxon>Trichoderma</taxon>
    </lineage>
</organism>